<evidence type="ECO:0000313" key="8">
    <source>
        <dbReference type="EMBL" id="MEN3749667.1"/>
    </source>
</evidence>
<accession>A0ABV0BH26</accession>
<keyword evidence="9" id="KW-1185">Reference proteome</keyword>
<evidence type="ECO:0000313" key="9">
    <source>
        <dbReference type="Proteomes" id="UP001427805"/>
    </source>
</evidence>
<proteinExistence type="inferred from homology"/>
<feature type="transmembrane region" description="Helical" evidence="7">
    <location>
        <begin position="47"/>
        <end position="68"/>
    </location>
</feature>
<keyword evidence="6 7" id="KW-0472">Membrane</keyword>
<keyword evidence="5 7" id="KW-1133">Transmembrane helix</keyword>
<evidence type="ECO:0000256" key="5">
    <source>
        <dbReference type="ARBA" id="ARBA00022989"/>
    </source>
</evidence>
<evidence type="ECO:0000256" key="6">
    <source>
        <dbReference type="ARBA" id="ARBA00023136"/>
    </source>
</evidence>
<evidence type="ECO:0000256" key="7">
    <source>
        <dbReference type="SAM" id="Phobius"/>
    </source>
</evidence>
<keyword evidence="3" id="KW-1003">Cell membrane</keyword>
<evidence type="ECO:0000256" key="1">
    <source>
        <dbReference type="ARBA" id="ARBA00004651"/>
    </source>
</evidence>
<comment type="subcellular location">
    <subcellularLocation>
        <location evidence="1">Cell membrane</location>
        <topology evidence="1">Multi-pass membrane protein</topology>
    </subcellularLocation>
</comment>
<dbReference type="Proteomes" id="UP001427805">
    <property type="component" value="Unassembled WGS sequence"/>
</dbReference>
<dbReference type="Pfam" id="PF03994">
    <property type="entry name" value="DUF350"/>
    <property type="match status" value="1"/>
</dbReference>
<dbReference type="EMBL" id="JBDIZK010000016">
    <property type="protein sequence ID" value="MEN3749667.1"/>
    <property type="molecule type" value="Genomic_DNA"/>
</dbReference>
<comment type="caution">
    <text evidence="8">The sequence shown here is derived from an EMBL/GenBank/DDBJ whole genome shotgun (WGS) entry which is preliminary data.</text>
</comment>
<protein>
    <submittedName>
        <fullName evidence="8">DUF350 domain-containing protein</fullName>
    </submittedName>
</protein>
<feature type="transmembrane region" description="Helical" evidence="7">
    <location>
        <begin position="12"/>
        <end position="35"/>
    </location>
</feature>
<evidence type="ECO:0000256" key="4">
    <source>
        <dbReference type="ARBA" id="ARBA00022692"/>
    </source>
</evidence>
<comment type="similarity">
    <text evidence="2">Belongs to the UPF0719 family.</text>
</comment>
<name>A0ABV0BH26_9SPHN</name>
<evidence type="ECO:0000256" key="2">
    <source>
        <dbReference type="ARBA" id="ARBA00005779"/>
    </source>
</evidence>
<evidence type="ECO:0000256" key="3">
    <source>
        <dbReference type="ARBA" id="ARBA00022475"/>
    </source>
</evidence>
<organism evidence="8 9">
    <name type="scientific">Sphingomonas rustica</name>
    <dbReference type="NCBI Taxonomy" id="3103142"/>
    <lineage>
        <taxon>Bacteria</taxon>
        <taxon>Pseudomonadati</taxon>
        <taxon>Pseudomonadota</taxon>
        <taxon>Alphaproteobacteria</taxon>
        <taxon>Sphingomonadales</taxon>
        <taxon>Sphingomonadaceae</taxon>
        <taxon>Sphingomonas</taxon>
    </lineage>
</organism>
<sequence>MATTLPQVLATLIYSGLGMVVFVVGFIILDLLTPGKLWEEIKDKQNLAVAAFAGMVAIALAIIVAAAIHG</sequence>
<keyword evidence="4 7" id="KW-0812">Transmembrane</keyword>
<dbReference type="RefSeq" id="WP_346248715.1">
    <property type="nucleotide sequence ID" value="NZ_JBDIZK010000016.1"/>
</dbReference>
<gene>
    <name evidence="8" type="ORF">TPR58_21010</name>
</gene>
<reference evidence="8 9" key="1">
    <citation type="submission" date="2024-05" db="EMBL/GenBank/DDBJ databases">
        <title>Sphingomonas sp. HF-S3 16S ribosomal RNA gene Genome sequencing and assembly.</title>
        <authorList>
            <person name="Lee H."/>
        </authorList>
    </citation>
    <scope>NUCLEOTIDE SEQUENCE [LARGE SCALE GENOMIC DNA]</scope>
    <source>
        <strain evidence="8 9">HF-S3</strain>
    </source>
</reference>
<dbReference type="InterPro" id="IPR007140">
    <property type="entry name" value="DUF350"/>
</dbReference>